<accession>A0A8X7XWR5</accession>
<organism evidence="4 5">
    <name type="scientific">Populus tomentosa</name>
    <name type="common">Chinese white poplar</name>
    <dbReference type="NCBI Taxonomy" id="118781"/>
    <lineage>
        <taxon>Eukaryota</taxon>
        <taxon>Viridiplantae</taxon>
        <taxon>Streptophyta</taxon>
        <taxon>Embryophyta</taxon>
        <taxon>Tracheophyta</taxon>
        <taxon>Spermatophyta</taxon>
        <taxon>Magnoliopsida</taxon>
        <taxon>eudicotyledons</taxon>
        <taxon>Gunneridae</taxon>
        <taxon>Pentapetalae</taxon>
        <taxon>rosids</taxon>
        <taxon>fabids</taxon>
        <taxon>Malpighiales</taxon>
        <taxon>Salicaceae</taxon>
        <taxon>Saliceae</taxon>
        <taxon>Populus</taxon>
    </lineage>
</organism>
<evidence type="ECO:0000313" key="5">
    <source>
        <dbReference type="Proteomes" id="UP000886885"/>
    </source>
</evidence>
<dbReference type="PANTHER" id="PTHR11017">
    <property type="entry name" value="LEUCINE-RICH REPEAT-CONTAINING PROTEIN"/>
    <property type="match status" value="1"/>
</dbReference>
<dbReference type="InterPro" id="IPR045344">
    <property type="entry name" value="C-JID"/>
</dbReference>
<evidence type="ECO:0000256" key="2">
    <source>
        <dbReference type="ARBA" id="ARBA00022737"/>
    </source>
</evidence>
<sequence>MSRLRLLRIRNARFDSGPEYLSNELRLLRIRNACFDSGPEYLSNKLRFLEWRNYPSKSLPSSFQPENLVEVHLCYSNLRQLRLGNKGPLNLIESFSVVIPGSEIPSWFSHQSEGSSLSVQTPPHSHENYEWLGYVVCASLEFDGYAVCSSSETCADFPAKIFQQKSWSSLYGSH</sequence>
<keyword evidence="5" id="KW-1185">Reference proteome</keyword>
<dbReference type="EMBL" id="JAAWWB010000038">
    <property type="protein sequence ID" value="KAG6737778.1"/>
    <property type="molecule type" value="Genomic_DNA"/>
</dbReference>
<reference evidence="4" key="1">
    <citation type="journal article" date="2020" name="bioRxiv">
        <title>Hybrid origin of Populus tomentosa Carr. identified through genome sequencing and phylogenomic analysis.</title>
        <authorList>
            <person name="An X."/>
            <person name="Gao K."/>
            <person name="Chen Z."/>
            <person name="Li J."/>
            <person name="Yang X."/>
            <person name="Yang X."/>
            <person name="Zhou J."/>
            <person name="Guo T."/>
            <person name="Zhao T."/>
            <person name="Huang S."/>
            <person name="Miao D."/>
            <person name="Khan W.U."/>
            <person name="Rao P."/>
            <person name="Ye M."/>
            <person name="Lei B."/>
            <person name="Liao W."/>
            <person name="Wang J."/>
            <person name="Ji L."/>
            <person name="Li Y."/>
            <person name="Guo B."/>
            <person name="Mustafa N.S."/>
            <person name="Li S."/>
            <person name="Yun Q."/>
            <person name="Keller S.R."/>
            <person name="Mao J."/>
            <person name="Zhang R."/>
            <person name="Strauss S.H."/>
        </authorList>
    </citation>
    <scope>NUCLEOTIDE SEQUENCE</scope>
    <source>
        <strain evidence="4">GM15</strain>
        <tissue evidence="4">Leaf</tissue>
    </source>
</reference>
<dbReference type="AlphaFoldDB" id="A0A8X7XWR5"/>
<dbReference type="PANTHER" id="PTHR11017:SF559">
    <property type="entry name" value="DISEASE RESISTANCE PROTEIN CHL1"/>
    <property type="match status" value="1"/>
</dbReference>
<protein>
    <recommendedName>
        <fullName evidence="3">C-JID domain-containing protein</fullName>
    </recommendedName>
</protein>
<proteinExistence type="predicted"/>
<gene>
    <name evidence="4" type="ORF">POTOM_059308</name>
</gene>
<evidence type="ECO:0000313" key="4">
    <source>
        <dbReference type="EMBL" id="KAG6737778.1"/>
    </source>
</evidence>
<dbReference type="OrthoDB" id="1752253at2759"/>
<evidence type="ECO:0000259" key="3">
    <source>
        <dbReference type="Pfam" id="PF20160"/>
    </source>
</evidence>
<comment type="caution">
    <text evidence="4">The sequence shown here is derived from an EMBL/GenBank/DDBJ whole genome shotgun (WGS) entry which is preliminary data.</text>
</comment>
<keyword evidence="2" id="KW-0677">Repeat</keyword>
<keyword evidence="1" id="KW-0433">Leucine-rich repeat</keyword>
<feature type="domain" description="C-JID" evidence="3">
    <location>
        <begin position="99"/>
        <end position="152"/>
    </location>
</feature>
<dbReference type="InterPro" id="IPR044974">
    <property type="entry name" value="Disease_R_plants"/>
</dbReference>
<dbReference type="GO" id="GO:0006952">
    <property type="term" value="P:defense response"/>
    <property type="evidence" value="ECO:0007669"/>
    <property type="project" value="InterPro"/>
</dbReference>
<name>A0A8X7XWR5_POPTO</name>
<dbReference type="Pfam" id="PF20160">
    <property type="entry name" value="C-JID"/>
    <property type="match status" value="1"/>
</dbReference>
<dbReference type="Proteomes" id="UP000886885">
    <property type="component" value="Chromosome 19D"/>
</dbReference>
<evidence type="ECO:0000256" key="1">
    <source>
        <dbReference type="ARBA" id="ARBA00022614"/>
    </source>
</evidence>